<dbReference type="SUPFAM" id="SSF81296">
    <property type="entry name" value="E set domains"/>
    <property type="match status" value="1"/>
</dbReference>
<feature type="domain" description="Inward rectifier potassium channel C-terminal" evidence="14">
    <location>
        <begin position="133"/>
        <end position="295"/>
    </location>
</feature>
<reference evidence="15 16" key="1">
    <citation type="submission" date="2018-10" db="EMBL/GenBank/DDBJ databases">
        <authorList>
            <consortium name="Pathogen Informatics"/>
        </authorList>
    </citation>
    <scope>NUCLEOTIDE SEQUENCE [LARGE SCALE GENOMIC DNA]</scope>
</reference>
<evidence type="ECO:0000256" key="7">
    <source>
        <dbReference type="ARBA" id="ARBA00022989"/>
    </source>
</evidence>
<evidence type="ECO:0008006" key="17">
    <source>
        <dbReference type="Google" id="ProtNLM"/>
    </source>
</evidence>
<evidence type="ECO:0000256" key="2">
    <source>
        <dbReference type="ARBA" id="ARBA00022448"/>
    </source>
</evidence>
<dbReference type="SUPFAM" id="SSF81324">
    <property type="entry name" value="Voltage-gated potassium channels"/>
    <property type="match status" value="1"/>
</dbReference>
<dbReference type="Proteomes" id="UP000274131">
    <property type="component" value="Unassembled WGS sequence"/>
</dbReference>
<dbReference type="Pfam" id="PF01007">
    <property type="entry name" value="IRK"/>
    <property type="match status" value="2"/>
</dbReference>
<dbReference type="GO" id="GO:0005886">
    <property type="term" value="C:plasma membrane"/>
    <property type="evidence" value="ECO:0007669"/>
    <property type="project" value="TreeGrafter"/>
</dbReference>
<evidence type="ECO:0000256" key="11">
    <source>
        <dbReference type="RuleBase" id="RU003822"/>
    </source>
</evidence>
<dbReference type="EMBL" id="UXUI01009356">
    <property type="protein sequence ID" value="VDD93545.1"/>
    <property type="molecule type" value="Genomic_DNA"/>
</dbReference>
<feature type="domain" description="Potassium channel inwardly rectifying transmembrane" evidence="13">
    <location>
        <begin position="23"/>
        <end position="78"/>
    </location>
</feature>
<evidence type="ECO:0000256" key="1">
    <source>
        <dbReference type="ARBA" id="ARBA00004141"/>
    </source>
</evidence>
<evidence type="ECO:0000256" key="6">
    <source>
        <dbReference type="ARBA" id="ARBA00022958"/>
    </source>
</evidence>
<dbReference type="InterPro" id="IPR014756">
    <property type="entry name" value="Ig_E-set"/>
</dbReference>
<dbReference type="OrthoDB" id="273257at2759"/>
<keyword evidence="9 12" id="KW-0472">Membrane</keyword>
<evidence type="ECO:0000256" key="10">
    <source>
        <dbReference type="ARBA" id="ARBA00023303"/>
    </source>
</evidence>
<keyword evidence="4 11" id="KW-0812">Transmembrane</keyword>
<sequence length="326" mass="37777">MYHFCRSQLKKFVEKKKNKKKNNKKLSELIAFSFCRNWFHIIIEYSWRRILLIFAGGFLVSWCLFGILYYIIIKTTGNEEVRISSFFRYMTDACPMAVVLLCSQLITGVLLQTLLTGLVIAKVLRPKKRRQEIRFSTKAVIGPSENDSSQPTLMIRVADMQNNLYLAESHVRLYMVRMGINKLGQRQIIDMKDMNVGYDDGWDRILLLWPMIIKHEINEDSPLYGFTRETLAEGAFELVMTLEGIVEATGMTFQARTSFLPEEIKWGYRFAPMVLMNEKTHQYEAHYSLFEKVEPADGFVKVDEVEENSDNSLTVQKGCSINDVLA</sequence>
<evidence type="ECO:0000259" key="14">
    <source>
        <dbReference type="Pfam" id="PF17655"/>
    </source>
</evidence>
<dbReference type="PANTHER" id="PTHR11767:SF61">
    <property type="entry name" value="IRK_C DOMAIN-CONTAINING PROTEIN"/>
    <property type="match status" value="1"/>
</dbReference>
<dbReference type="STRING" id="51028.A0A3P6HN62"/>
<comment type="similarity">
    <text evidence="11">Belongs to the inward rectifier-type potassium channel (TC 1.A.2.1) family.</text>
</comment>
<evidence type="ECO:0000256" key="3">
    <source>
        <dbReference type="ARBA" id="ARBA00022538"/>
    </source>
</evidence>
<gene>
    <name evidence="15" type="ORF">EVEC_LOCUS8296</name>
</gene>
<organism evidence="15 16">
    <name type="scientific">Enterobius vermicularis</name>
    <name type="common">Human pinworm</name>
    <dbReference type="NCBI Taxonomy" id="51028"/>
    <lineage>
        <taxon>Eukaryota</taxon>
        <taxon>Metazoa</taxon>
        <taxon>Ecdysozoa</taxon>
        <taxon>Nematoda</taxon>
        <taxon>Chromadorea</taxon>
        <taxon>Rhabditida</taxon>
        <taxon>Spirurina</taxon>
        <taxon>Oxyuridomorpha</taxon>
        <taxon>Oxyuroidea</taxon>
        <taxon>Oxyuridae</taxon>
        <taxon>Enterobius</taxon>
    </lineage>
</organism>
<proteinExistence type="inferred from homology"/>
<keyword evidence="2 11" id="KW-0813">Transport</keyword>
<keyword evidence="3 11" id="KW-0633">Potassium transport</keyword>
<keyword evidence="10 11" id="KW-0407">Ion channel</keyword>
<evidence type="ECO:0000313" key="15">
    <source>
        <dbReference type="EMBL" id="VDD93545.1"/>
    </source>
</evidence>
<evidence type="ECO:0000256" key="4">
    <source>
        <dbReference type="ARBA" id="ARBA00022692"/>
    </source>
</evidence>
<evidence type="ECO:0000256" key="12">
    <source>
        <dbReference type="SAM" id="Phobius"/>
    </source>
</evidence>
<dbReference type="InterPro" id="IPR013518">
    <property type="entry name" value="K_chnl_inward-rec_Kir_cyto"/>
</dbReference>
<dbReference type="InterPro" id="IPR040445">
    <property type="entry name" value="Kir_TM"/>
</dbReference>
<keyword evidence="8 11" id="KW-0406">Ion transport</keyword>
<keyword evidence="6 11" id="KW-0630">Potassium</keyword>
<dbReference type="PANTHER" id="PTHR11767">
    <property type="entry name" value="INWARD RECTIFIER POTASSIUM CHANNEL"/>
    <property type="match status" value="1"/>
</dbReference>
<evidence type="ECO:0000256" key="9">
    <source>
        <dbReference type="ARBA" id="ARBA00023136"/>
    </source>
</evidence>
<dbReference type="Gene3D" id="1.10.287.70">
    <property type="match status" value="2"/>
</dbReference>
<keyword evidence="16" id="KW-1185">Reference proteome</keyword>
<evidence type="ECO:0000256" key="5">
    <source>
        <dbReference type="ARBA" id="ARBA00022882"/>
    </source>
</evidence>
<dbReference type="InterPro" id="IPR041647">
    <property type="entry name" value="IRK_C"/>
</dbReference>
<dbReference type="GO" id="GO:1990573">
    <property type="term" value="P:potassium ion import across plasma membrane"/>
    <property type="evidence" value="ECO:0007669"/>
    <property type="project" value="TreeGrafter"/>
</dbReference>
<protein>
    <recommendedName>
        <fullName evidence="17">IRK_C domain-containing protein</fullName>
    </recommendedName>
</protein>
<dbReference type="GO" id="GO:0034765">
    <property type="term" value="P:regulation of monoatomic ion transmembrane transport"/>
    <property type="evidence" value="ECO:0007669"/>
    <property type="project" value="TreeGrafter"/>
</dbReference>
<dbReference type="GO" id="GO:0005242">
    <property type="term" value="F:inward rectifier potassium channel activity"/>
    <property type="evidence" value="ECO:0007669"/>
    <property type="project" value="InterPro"/>
</dbReference>
<accession>A0A3P6HN62</accession>
<feature type="transmembrane region" description="Helical" evidence="12">
    <location>
        <begin position="96"/>
        <end position="121"/>
    </location>
</feature>
<keyword evidence="7 12" id="KW-1133">Transmembrane helix</keyword>
<dbReference type="PRINTS" id="PR01320">
    <property type="entry name" value="KIRCHANNEL"/>
</dbReference>
<dbReference type="InterPro" id="IPR016449">
    <property type="entry name" value="K_chnl_inward-rec_Kir"/>
</dbReference>
<dbReference type="Gene3D" id="2.60.40.1400">
    <property type="entry name" value="G protein-activated inward rectifier potassium channel 1"/>
    <property type="match status" value="1"/>
</dbReference>
<evidence type="ECO:0000259" key="13">
    <source>
        <dbReference type="Pfam" id="PF01007"/>
    </source>
</evidence>
<name>A0A3P6HN62_ENTVE</name>
<evidence type="ECO:0000313" key="16">
    <source>
        <dbReference type="Proteomes" id="UP000274131"/>
    </source>
</evidence>
<dbReference type="AlphaFoldDB" id="A0A3P6HN62"/>
<dbReference type="GO" id="GO:0034702">
    <property type="term" value="C:monoatomic ion channel complex"/>
    <property type="evidence" value="ECO:0007669"/>
    <property type="project" value="UniProtKB-KW"/>
</dbReference>
<comment type="subcellular location">
    <subcellularLocation>
        <location evidence="1 11">Membrane</location>
        <topology evidence="1 11">Multi-pass membrane protein</topology>
    </subcellularLocation>
</comment>
<evidence type="ECO:0000256" key="8">
    <source>
        <dbReference type="ARBA" id="ARBA00023065"/>
    </source>
</evidence>
<dbReference type="Pfam" id="PF17655">
    <property type="entry name" value="IRK_C"/>
    <property type="match status" value="1"/>
</dbReference>
<feature type="domain" description="Potassium channel inwardly rectifying transmembrane" evidence="13">
    <location>
        <begin position="87"/>
        <end position="126"/>
    </location>
</feature>
<keyword evidence="5 11" id="KW-0851">Voltage-gated channel</keyword>
<feature type="transmembrane region" description="Helical" evidence="12">
    <location>
        <begin position="50"/>
        <end position="72"/>
    </location>
</feature>